<dbReference type="AlphaFoldDB" id="A0A1I1QU57"/>
<dbReference type="CDD" id="cd06257">
    <property type="entry name" value="DnaJ"/>
    <property type="match status" value="1"/>
</dbReference>
<dbReference type="SUPFAM" id="SSF46565">
    <property type="entry name" value="Chaperone J-domain"/>
    <property type="match status" value="1"/>
</dbReference>
<accession>A0A1I1QU57</accession>
<dbReference type="PROSITE" id="PS50076">
    <property type="entry name" value="DNAJ_2"/>
    <property type="match status" value="1"/>
</dbReference>
<gene>
    <name evidence="2" type="ORF">SAMN04488059_13332</name>
</gene>
<feature type="domain" description="J" evidence="1">
    <location>
        <begin position="159"/>
        <end position="216"/>
    </location>
</feature>
<dbReference type="STRING" id="728005.SAMN04488059_13332"/>
<dbReference type="Proteomes" id="UP000182258">
    <property type="component" value="Unassembled WGS sequence"/>
</dbReference>
<dbReference type="OrthoDB" id="9786294at2"/>
<protein>
    <submittedName>
        <fullName evidence="2">DnaJ domain-containing protein</fullName>
    </submittedName>
</protein>
<evidence type="ECO:0000313" key="2">
    <source>
        <dbReference type="EMBL" id="SFD25646.1"/>
    </source>
</evidence>
<dbReference type="InterPro" id="IPR036869">
    <property type="entry name" value="J_dom_sf"/>
</dbReference>
<dbReference type="Pfam" id="PF00226">
    <property type="entry name" value="DnaJ"/>
    <property type="match status" value="1"/>
</dbReference>
<dbReference type="EMBL" id="FOMB01000033">
    <property type="protein sequence ID" value="SFD25646.1"/>
    <property type="molecule type" value="Genomic_DNA"/>
</dbReference>
<dbReference type="Gene3D" id="1.10.287.110">
    <property type="entry name" value="DnaJ domain"/>
    <property type="match status" value="1"/>
</dbReference>
<dbReference type="SMART" id="SM00271">
    <property type="entry name" value="DnaJ"/>
    <property type="match status" value="1"/>
</dbReference>
<evidence type="ECO:0000313" key="3">
    <source>
        <dbReference type="Proteomes" id="UP000182258"/>
    </source>
</evidence>
<organism evidence="2 3">
    <name type="scientific">Devosia psychrophila</name>
    <dbReference type="NCBI Taxonomy" id="728005"/>
    <lineage>
        <taxon>Bacteria</taxon>
        <taxon>Pseudomonadati</taxon>
        <taxon>Pseudomonadota</taxon>
        <taxon>Alphaproteobacteria</taxon>
        <taxon>Hyphomicrobiales</taxon>
        <taxon>Devosiaceae</taxon>
        <taxon>Devosia</taxon>
    </lineage>
</organism>
<name>A0A1I1QU57_9HYPH</name>
<dbReference type="RefSeq" id="WP_158409510.1">
    <property type="nucleotide sequence ID" value="NZ_FOMB01000033.1"/>
</dbReference>
<reference evidence="2 3" key="1">
    <citation type="submission" date="2016-10" db="EMBL/GenBank/DDBJ databases">
        <authorList>
            <person name="de Groot N.N."/>
        </authorList>
    </citation>
    <scope>NUCLEOTIDE SEQUENCE [LARGE SCALE GENOMIC DNA]</scope>
    <source>
        <strain evidence="2 3">CGMCC 1.10210</strain>
    </source>
</reference>
<evidence type="ECO:0000259" key="1">
    <source>
        <dbReference type="PROSITE" id="PS50076"/>
    </source>
</evidence>
<sequence>MALALNYARMKLSSKIFDSIRIKPRKEEKAAQIEHVCDWEGCELAGEYRAPKGARSEGQYHHFCLEHVRHYNTAFNFFSDMDKEQLDAALHTPPKAEARSSFATGNPGMNASAARAARETLRPGDKYGDPFGVFAKYRHRQSQKPVTERVKPLHEQDRRALETLGIIGQPKSEDIKRAYKTLVKIHHPDANGGDKSSEDRLRTIISAYSHLKKVGFVAN</sequence>
<dbReference type="PRINTS" id="PR00625">
    <property type="entry name" value="JDOMAIN"/>
</dbReference>
<dbReference type="InterPro" id="IPR001623">
    <property type="entry name" value="DnaJ_domain"/>
</dbReference>
<proteinExistence type="predicted"/>